<gene>
    <name evidence="7" type="ORF">JKP88DRAFT_278378</name>
</gene>
<name>A0A835YZ67_9STRA</name>
<dbReference type="EMBL" id="JAFCMP010000268">
    <property type="protein sequence ID" value="KAG5182150.1"/>
    <property type="molecule type" value="Genomic_DNA"/>
</dbReference>
<proteinExistence type="predicted"/>
<dbReference type="PANTHER" id="PTHR43811">
    <property type="entry name" value="FKBP-TYPE PEPTIDYL-PROLYL CIS-TRANS ISOMERASE FKPA"/>
    <property type="match status" value="1"/>
</dbReference>
<evidence type="ECO:0000256" key="1">
    <source>
        <dbReference type="ARBA" id="ARBA00000971"/>
    </source>
</evidence>
<organism evidence="7 8">
    <name type="scientific">Tribonema minus</name>
    <dbReference type="NCBI Taxonomy" id="303371"/>
    <lineage>
        <taxon>Eukaryota</taxon>
        <taxon>Sar</taxon>
        <taxon>Stramenopiles</taxon>
        <taxon>Ochrophyta</taxon>
        <taxon>PX clade</taxon>
        <taxon>Xanthophyceae</taxon>
        <taxon>Tribonematales</taxon>
        <taxon>Tribonemataceae</taxon>
        <taxon>Tribonema</taxon>
    </lineage>
</organism>
<keyword evidence="3 5" id="KW-0697">Rotamase</keyword>
<evidence type="ECO:0000256" key="2">
    <source>
        <dbReference type="ARBA" id="ARBA00013194"/>
    </source>
</evidence>
<dbReference type="InterPro" id="IPR046357">
    <property type="entry name" value="PPIase_dom_sf"/>
</dbReference>
<keyword evidence="4 5" id="KW-0413">Isomerase</keyword>
<comment type="caution">
    <text evidence="7">The sequence shown here is derived from an EMBL/GenBank/DDBJ whole genome shotgun (WGS) entry which is preliminary data.</text>
</comment>
<dbReference type="Proteomes" id="UP000664859">
    <property type="component" value="Unassembled WGS sequence"/>
</dbReference>
<protein>
    <recommendedName>
        <fullName evidence="2 5">peptidylprolyl isomerase</fullName>
        <ecNumber evidence="2 5">5.2.1.8</ecNumber>
    </recommendedName>
</protein>
<dbReference type="InterPro" id="IPR001179">
    <property type="entry name" value="PPIase_FKBP_dom"/>
</dbReference>
<accession>A0A835YZ67</accession>
<dbReference type="SUPFAM" id="SSF54534">
    <property type="entry name" value="FKBP-like"/>
    <property type="match status" value="1"/>
</dbReference>
<evidence type="ECO:0000256" key="5">
    <source>
        <dbReference type="PROSITE-ProRule" id="PRU00277"/>
    </source>
</evidence>
<reference evidence="7" key="1">
    <citation type="submission" date="2021-02" db="EMBL/GenBank/DDBJ databases">
        <title>First Annotated Genome of the Yellow-green Alga Tribonema minus.</title>
        <authorList>
            <person name="Mahan K.M."/>
        </authorList>
    </citation>
    <scope>NUCLEOTIDE SEQUENCE</scope>
    <source>
        <strain evidence="7">UTEX B ZZ1240</strain>
    </source>
</reference>
<dbReference type="GO" id="GO:0003755">
    <property type="term" value="F:peptidyl-prolyl cis-trans isomerase activity"/>
    <property type="evidence" value="ECO:0007669"/>
    <property type="project" value="UniProtKB-KW"/>
</dbReference>
<sequence length="132" mass="14644">MRSIKLREEVQGQGAPIREGDVGYIQYSVFRINGDLMFALGKGAELQRDEGEQYRMVLGGGQVPKAVELGMAGMREGGRRRIVVPPALGWDTSGGLPAPTTFSGKRKLELYRAQPLMMEVDLQRVVPKRKLE</sequence>
<keyword evidence="8" id="KW-1185">Reference proteome</keyword>
<evidence type="ECO:0000259" key="6">
    <source>
        <dbReference type="PROSITE" id="PS50059"/>
    </source>
</evidence>
<dbReference type="PANTHER" id="PTHR43811:SF26">
    <property type="entry name" value="PEPTIDYL-PROLYL CIS-TRANS ISOMERASE FKBP16-1, CHLOROPLASTIC"/>
    <property type="match status" value="1"/>
</dbReference>
<feature type="domain" description="PPIase FKBP-type" evidence="6">
    <location>
        <begin position="20"/>
        <end position="126"/>
    </location>
</feature>
<evidence type="ECO:0000256" key="4">
    <source>
        <dbReference type="ARBA" id="ARBA00023235"/>
    </source>
</evidence>
<evidence type="ECO:0000313" key="7">
    <source>
        <dbReference type="EMBL" id="KAG5182150.1"/>
    </source>
</evidence>
<comment type="catalytic activity">
    <reaction evidence="1 5">
        <text>[protein]-peptidylproline (omega=180) = [protein]-peptidylproline (omega=0)</text>
        <dbReference type="Rhea" id="RHEA:16237"/>
        <dbReference type="Rhea" id="RHEA-COMP:10747"/>
        <dbReference type="Rhea" id="RHEA-COMP:10748"/>
        <dbReference type="ChEBI" id="CHEBI:83833"/>
        <dbReference type="ChEBI" id="CHEBI:83834"/>
        <dbReference type="EC" id="5.2.1.8"/>
    </reaction>
</comment>
<dbReference type="Pfam" id="PF00254">
    <property type="entry name" value="FKBP_C"/>
    <property type="match status" value="1"/>
</dbReference>
<evidence type="ECO:0000313" key="8">
    <source>
        <dbReference type="Proteomes" id="UP000664859"/>
    </source>
</evidence>
<evidence type="ECO:0000256" key="3">
    <source>
        <dbReference type="ARBA" id="ARBA00023110"/>
    </source>
</evidence>
<dbReference type="EC" id="5.2.1.8" evidence="2 5"/>
<dbReference type="AlphaFoldDB" id="A0A835YZ67"/>
<dbReference type="Gene3D" id="3.10.50.40">
    <property type="match status" value="1"/>
</dbReference>
<dbReference type="PROSITE" id="PS50059">
    <property type="entry name" value="FKBP_PPIASE"/>
    <property type="match status" value="1"/>
</dbReference>